<accession>A0A9W9TK14</accession>
<reference evidence="1" key="1">
    <citation type="submission" date="2022-11" db="EMBL/GenBank/DDBJ databases">
        <authorList>
            <person name="Petersen C."/>
        </authorList>
    </citation>
    <scope>NUCLEOTIDE SEQUENCE</scope>
    <source>
        <strain evidence="1">IBT 19713</strain>
    </source>
</reference>
<organism evidence="1 2">
    <name type="scientific">Penicillium chermesinum</name>
    <dbReference type="NCBI Taxonomy" id="63820"/>
    <lineage>
        <taxon>Eukaryota</taxon>
        <taxon>Fungi</taxon>
        <taxon>Dikarya</taxon>
        <taxon>Ascomycota</taxon>
        <taxon>Pezizomycotina</taxon>
        <taxon>Eurotiomycetes</taxon>
        <taxon>Eurotiomycetidae</taxon>
        <taxon>Eurotiales</taxon>
        <taxon>Aspergillaceae</taxon>
        <taxon>Penicillium</taxon>
    </lineage>
</organism>
<name>A0A9W9TK14_9EURO</name>
<protein>
    <recommendedName>
        <fullName evidence="3">Malate dehydrogenase</fullName>
    </recommendedName>
</protein>
<evidence type="ECO:0000313" key="1">
    <source>
        <dbReference type="EMBL" id="KAJ5225681.1"/>
    </source>
</evidence>
<dbReference type="Pfam" id="PF11937">
    <property type="entry name" value="DUF3455"/>
    <property type="match status" value="1"/>
</dbReference>
<dbReference type="GeneID" id="83203505"/>
<evidence type="ECO:0008006" key="3">
    <source>
        <dbReference type="Google" id="ProtNLM"/>
    </source>
</evidence>
<dbReference type="Proteomes" id="UP001150941">
    <property type="component" value="Unassembled WGS sequence"/>
</dbReference>
<dbReference type="EMBL" id="JAPQKS010000005">
    <property type="protein sequence ID" value="KAJ5225681.1"/>
    <property type="molecule type" value="Genomic_DNA"/>
</dbReference>
<proteinExistence type="predicted"/>
<dbReference type="PANTHER" id="PTHR35567:SF1">
    <property type="entry name" value="CONSERVED FUNGAL PROTEIN (AFU_ORTHOLOGUE AFUA_1G14230)"/>
    <property type="match status" value="1"/>
</dbReference>
<gene>
    <name evidence="1" type="ORF">N7468_006906</name>
</gene>
<dbReference type="OrthoDB" id="1859733at2759"/>
<reference evidence="1" key="2">
    <citation type="journal article" date="2023" name="IMA Fungus">
        <title>Comparative genomic study of the Penicillium genus elucidates a diverse pangenome and 15 lateral gene transfer events.</title>
        <authorList>
            <person name="Petersen C."/>
            <person name="Sorensen T."/>
            <person name="Nielsen M.R."/>
            <person name="Sondergaard T.E."/>
            <person name="Sorensen J.L."/>
            <person name="Fitzpatrick D.A."/>
            <person name="Frisvad J.C."/>
            <person name="Nielsen K.L."/>
        </authorList>
    </citation>
    <scope>NUCLEOTIDE SEQUENCE</scope>
    <source>
        <strain evidence="1">IBT 19713</strain>
    </source>
</reference>
<sequence>MFAHLYEEVGHISMGNCSISNTVLPLNDTKEQLPNPSAGLTLKHIAIGRGTQNYSCPDASGPRSTTQPTAVGAAATLFDASCVAAQSLTLLHELPPLVGTASVGSLGFLAEALSLATNSTDLILGEHYFNADGDPVFDLRLGGSGDWAVTSKKASVDAPQPQDIHKGKSCAASKAKIENVAWLKLDRKSGTGIQEVYRVVTFEGSPPSSCAGQNSTVLVQYAAEYWFYG</sequence>
<keyword evidence="2" id="KW-1185">Reference proteome</keyword>
<evidence type="ECO:0000313" key="2">
    <source>
        <dbReference type="Proteomes" id="UP001150941"/>
    </source>
</evidence>
<dbReference type="PANTHER" id="PTHR35567">
    <property type="entry name" value="MALATE DEHYDROGENASE (AFU_ORTHOLOGUE AFUA_2G13800)"/>
    <property type="match status" value="1"/>
</dbReference>
<dbReference type="AlphaFoldDB" id="A0A9W9TK14"/>
<comment type="caution">
    <text evidence="1">The sequence shown here is derived from an EMBL/GenBank/DDBJ whole genome shotgun (WGS) entry which is preliminary data.</text>
</comment>
<dbReference type="InterPro" id="IPR021851">
    <property type="entry name" value="DUF3455"/>
</dbReference>
<dbReference type="RefSeq" id="XP_058329092.1">
    <property type="nucleotide sequence ID" value="XM_058476202.1"/>
</dbReference>